<proteinExistence type="predicted"/>
<accession>A0A1H2ZH02</accession>
<sequence>MKTKKSTPIKVVGFGKKSAEAITFIEKENTLKGADYVFLDKERAYTEEQIGTILEDETELVFFVTYANEIITESVTITQLCKELGIATIGVLISEKQKATQSEELKSFRQSLDGIYVVKEEDSYPRVLSIIDNCISYFSDDYNQFRDVIENPRKGFVTHVASGKGSAKSRAQQAITTALTSAKVSIKASALPIKSLREAQSLVVRVFSSGRKKAGKEEIVEIAESIRKEIPIDCPTAVSIEDQTKPLLGNSLVVVLLITVKK</sequence>
<dbReference type="GeneID" id="85017200"/>
<evidence type="ECO:0000313" key="2">
    <source>
        <dbReference type="Proteomes" id="UP000182771"/>
    </source>
</evidence>
<dbReference type="AlphaFoldDB" id="A0A1H2ZH02"/>
<reference evidence="1 2" key="1">
    <citation type="submission" date="2016-10" db="EMBL/GenBank/DDBJ databases">
        <authorList>
            <person name="Varghese N."/>
            <person name="Submissions S."/>
        </authorList>
    </citation>
    <scope>NUCLEOTIDE SEQUENCE [LARGE SCALE GENOMIC DNA]</scope>
    <source>
        <strain evidence="1 2">DSM 11449</strain>
    </source>
</reference>
<dbReference type="RefSeq" id="WP_016421210.1">
    <property type="nucleotide sequence ID" value="NZ_FNND01000010.1"/>
</dbReference>
<protein>
    <submittedName>
        <fullName evidence="1">Uncharacterized protein</fullName>
    </submittedName>
</protein>
<dbReference type="Proteomes" id="UP000182771">
    <property type="component" value="Unassembled WGS sequence"/>
</dbReference>
<evidence type="ECO:0000313" key="1">
    <source>
        <dbReference type="EMBL" id="SDX16676.1"/>
    </source>
</evidence>
<comment type="caution">
    <text evidence="1">The sequence shown here is derived from an EMBL/GenBank/DDBJ whole genome shotgun (WGS) entry which is preliminary data.</text>
</comment>
<keyword evidence="2" id="KW-1185">Reference proteome</keyword>
<dbReference type="EMBL" id="FNND01000010">
    <property type="protein sequence ID" value="SDX16676.1"/>
    <property type="molecule type" value="Genomic_DNA"/>
</dbReference>
<organism evidence="1 2">
    <name type="scientific">Capnocytophaga granulosa</name>
    <dbReference type="NCBI Taxonomy" id="45242"/>
    <lineage>
        <taxon>Bacteria</taxon>
        <taxon>Pseudomonadati</taxon>
        <taxon>Bacteroidota</taxon>
        <taxon>Flavobacteriia</taxon>
        <taxon>Flavobacteriales</taxon>
        <taxon>Flavobacteriaceae</taxon>
        <taxon>Capnocytophaga</taxon>
    </lineage>
</organism>
<name>A0A1H2ZH02_9FLAO</name>
<gene>
    <name evidence="1" type="ORF">SAMN05444420_11042</name>
</gene>